<evidence type="ECO:0000313" key="4">
    <source>
        <dbReference type="Proteomes" id="UP001596456"/>
    </source>
</evidence>
<dbReference type="EMBL" id="JBHTCM010000009">
    <property type="protein sequence ID" value="MFC7333005.1"/>
    <property type="molecule type" value="Genomic_DNA"/>
</dbReference>
<feature type="signal peptide" evidence="2">
    <location>
        <begin position="1"/>
        <end position="24"/>
    </location>
</feature>
<keyword evidence="4" id="KW-1185">Reference proteome</keyword>
<keyword evidence="2" id="KW-0732">Signal</keyword>
<comment type="caution">
    <text evidence="3">The sequence shown here is derived from an EMBL/GenBank/DDBJ whole genome shotgun (WGS) entry which is preliminary data.</text>
</comment>
<evidence type="ECO:0000313" key="3">
    <source>
        <dbReference type="EMBL" id="MFC7333005.1"/>
    </source>
</evidence>
<accession>A0ABW2KUK6</accession>
<evidence type="ECO:0008006" key="5">
    <source>
        <dbReference type="Google" id="ProtNLM"/>
    </source>
</evidence>
<name>A0ABW2KUK6_9PROT</name>
<feature type="region of interest" description="Disordered" evidence="1">
    <location>
        <begin position="25"/>
        <end position="111"/>
    </location>
</feature>
<dbReference type="RefSeq" id="WP_377357809.1">
    <property type="nucleotide sequence ID" value="NZ_JBHTCM010000009.1"/>
</dbReference>
<dbReference type="PROSITE" id="PS51257">
    <property type="entry name" value="PROKAR_LIPOPROTEIN"/>
    <property type="match status" value="1"/>
</dbReference>
<organism evidence="3 4">
    <name type="scientific">Rhodocista pekingensis</name>
    <dbReference type="NCBI Taxonomy" id="201185"/>
    <lineage>
        <taxon>Bacteria</taxon>
        <taxon>Pseudomonadati</taxon>
        <taxon>Pseudomonadota</taxon>
        <taxon>Alphaproteobacteria</taxon>
        <taxon>Rhodospirillales</taxon>
        <taxon>Azospirillaceae</taxon>
        <taxon>Rhodocista</taxon>
    </lineage>
</organism>
<evidence type="ECO:0000256" key="1">
    <source>
        <dbReference type="SAM" id="MobiDB-lite"/>
    </source>
</evidence>
<reference evidence="4" key="1">
    <citation type="journal article" date="2019" name="Int. J. Syst. Evol. Microbiol.">
        <title>The Global Catalogue of Microorganisms (GCM) 10K type strain sequencing project: providing services to taxonomists for standard genome sequencing and annotation.</title>
        <authorList>
            <consortium name="The Broad Institute Genomics Platform"/>
            <consortium name="The Broad Institute Genome Sequencing Center for Infectious Disease"/>
            <person name="Wu L."/>
            <person name="Ma J."/>
        </authorList>
    </citation>
    <scope>NUCLEOTIDE SEQUENCE [LARGE SCALE GENOMIC DNA]</scope>
    <source>
        <strain evidence="4">CGMCC 1.16275</strain>
    </source>
</reference>
<dbReference type="Proteomes" id="UP001596456">
    <property type="component" value="Unassembled WGS sequence"/>
</dbReference>
<feature type="compositionally biased region" description="Low complexity" evidence="1">
    <location>
        <begin position="57"/>
        <end position="79"/>
    </location>
</feature>
<evidence type="ECO:0000256" key="2">
    <source>
        <dbReference type="SAM" id="SignalP"/>
    </source>
</evidence>
<gene>
    <name evidence="3" type="ORF">ACFQPS_07505</name>
</gene>
<feature type="chain" id="PRO_5046990356" description="Lipoprotein" evidence="2">
    <location>
        <begin position="25"/>
        <end position="111"/>
    </location>
</feature>
<protein>
    <recommendedName>
        <fullName evidence="5">Lipoprotein</fullName>
    </recommendedName>
</protein>
<proteinExistence type="predicted"/>
<sequence length="111" mass="11109">MSRTRSFPLWPAALLLALPLALTACGKKPGFPAAPPNAEPGRFYPDPALDPQPATPPATGTATQSGQTGTTPGQDTSTAPGAEDALKPVDPIARRPGSRSGPAIPPSGGGM</sequence>